<dbReference type="EMBL" id="CM042056">
    <property type="protein sequence ID" value="KAI3697839.1"/>
    <property type="molecule type" value="Genomic_DNA"/>
</dbReference>
<reference evidence="1 2" key="2">
    <citation type="journal article" date="2022" name="Mol. Ecol. Resour.">
        <title>The genomes of chicory, endive, great burdock and yacon provide insights into Asteraceae paleo-polyploidization history and plant inulin production.</title>
        <authorList>
            <person name="Fan W."/>
            <person name="Wang S."/>
            <person name="Wang H."/>
            <person name="Wang A."/>
            <person name="Jiang F."/>
            <person name="Liu H."/>
            <person name="Zhao H."/>
            <person name="Xu D."/>
            <person name="Zhang Y."/>
        </authorList>
    </citation>
    <scope>NUCLEOTIDE SEQUENCE [LARGE SCALE GENOMIC DNA]</scope>
    <source>
        <strain evidence="2">cv. Niubang</strain>
    </source>
</reference>
<protein>
    <submittedName>
        <fullName evidence="1">Uncharacterized protein</fullName>
    </submittedName>
</protein>
<comment type="caution">
    <text evidence="1">The sequence shown here is derived from an EMBL/GenBank/DDBJ whole genome shotgun (WGS) entry which is preliminary data.</text>
</comment>
<evidence type="ECO:0000313" key="2">
    <source>
        <dbReference type="Proteomes" id="UP001055879"/>
    </source>
</evidence>
<keyword evidence="2" id="KW-1185">Reference proteome</keyword>
<accession>A0ACB8ZKJ0</accession>
<name>A0ACB8ZKJ0_ARCLA</name>
<gene>
    <name evidence="1" type="ORF">L6452_30937</name>
</gene>
<sequence>MKNNTIDLVGMRLWTAKAVIERTAEKLKKTKDVLAECNTRSKNEVAPIVKGSGEGQIGSIVSAGEVTPMVKEPSISGKSLMTDTGVTNELSFPSFSLGLTQEFGEQGLDNARGDDVG</sequence>
<dbReference type="Proteomes" id="UP001055879">
    <property type="component" value="Linkage Group LG10"/>
</dbReference>
<proteinExistence type="predicted"/>
<reference evidence="2" key="1">
    <citation type="journal article" date="2022" name="Mol. Ecol. Resour.">
        <title>The genomes of chicory, endive, great burdock and yacon provide insights into Asteraceae palaeo-polyploidization history and plant inulin production.</title>
        <authorList>
            <person name="Fan W."/>
            <person name="Wang S."/>
            <person name="Wang H."/>
            <person name="Wang A."/>
            <person name="Jiang F."/>
            <person name="Liu H."/>
            <person name="Zhao H."/>
            <person name="Xu D."/>
            <person name="Zhang Y."/>
        </authorList>
    </citation>
    <scope>NUCLEOTIDE SEQUENCE [LARGE SCALE GENOMIC DNA]</scope>
    <source>
        <strain evidence="2">cv. Niubang</strain>
    </source>
</reference>
<organism evidence="1 2">
    <name type="scientific">Arctium lappa</name>
    <name type="common">Greater burdock</name>
    <name type="synonym">Lappa major</name>
    <dbReference type="NCBI Taxonomy" id="4217"/>
    <lineage>
        <taxon>Eukaryota</taxon>
        <taxon>Viridiplantae</taxon>
        <taxon>Streptophyta</taxon>
        <taxon>Embryophyta</taxon>
        <taxon>Tracheophyta</taxon>
        <taxon>Spermatophyta</taxon>
        <taxon>Magnoliopsida</taxon>
        <taxon>eudicotyledons</taxon>
        <taxon>Gunneridae</taxon>
        <taxon>Pentapetalae</taxon>
        <taxon>asterids</taxon>
        <taxon>campanulids</taxon>
        <taxon>Asterales</taxon>
        <taxon>Asteraceae</taxon>
        <taxon>Carduoideae</taxon>
        <taxon>Cardueae</taxon>
        <taxon>Arctiinae</taxon>
        <taxon>Arctium</taxon>
    </lineage>
</organism>
<evidence type="ECO:0000313" key="1">
    <source>
        <dbReference type="EMBL" id="KAI3697839.1"/>
    </source>
</evidence>